<organism evidence="2 3">
    <name type="scientific">Debaryomyces fabryi</name>
    <dbReference type="NCBI Taxonomy" id="58627"/>
    <lineage>
        <taxon>Eukaryota</taxon>
        <taxon>Fungi</taxon>
        <taxon>Dikarya</taxon>
        <taxon>Ascomycota</taxon>
        <taxon>Saccharomycotina</taxon>
        <taxon>Pichiomycetes</taxon>
        <taxon>Debaryomycetaceae</taxon>
        <taxon>Debaryomyces</taxon>
    </lineage>
</organism>
<dbReference type="GeneID" id="26837077"/>
<proteinExistence type="predicted"/>
<name>A0A0V1Q7D3_9ASCO</name>
<protein>
    <recommendedName>
        <fullName evidence="1">Mtf2-like C-terminal domain-containing protein</fullName>
    </recommendedName>
</protein>
<evidence type="ECO:0000313" key="3">
    <source>
        <dbReference type="Proteomes" id="UP000054251"/>
    </source>
</evidence>
<comment type="caution">
    <text evidence="2">The sequence shown here is derived from an EMBL/GenBank/DDBJ whole genome shotgun (WGS) entry which is preliminary data.</text>
</comment>
<sequence>MFRLAYLPRGLKKVQPRIFYSGNSYIIRSVRLYNSGDKSNQEFQNLLGNSQKESDPLNIDELFPDISKNTSETADFEKNNGKDNLNYEKLELFASQNKASQEDQELKSFERDSLLSDIDTYVDAKNGSNEEAIDISTEEKSEFDILNDLLNDHEKKQDEIIDSKKGNDDFNDLLSSLNLDGDSNNNDEGLFDFEKLGEMTKDHLSSKQNKTQTEEFNPIDVDKNDENIFDLSFLDMNKTNDNEKKIIEEEKQLFQNIFNSYVKPTDRDEQSELLQNLRDSVNISKNQINDILTSSTSARNKLPNVSGRLKDELFTKTRDALKPTLEYIHTSSDLGTSNSLTQYLRTVFTSWFEIVEKAQSDKVVFEDVYLNKLLKKSTKFSEKHDKFINSVYVQSTEHPSNPILNVFTLPIIFNSILNTIAMKYHDGQLALSLFNFLKKDINLYTVCCNQQTYNEILRIQWLFYGKSNLYGIELIFIEMLNNGFSGDLMTFNILKQIIIDYHNLKMGQASLNEAKLPIWSKEDDKRVENLERKLSTLAYVLKRSHR</sequence>
<dbReference type="RefSeq" id="XP_015470299.1">
    <property type="nucleotide sequence ID" value="XM_015608898.1"/>
</dbReference>
<dbReference type="Proteomes" id="UP000054251">
    <property type="component" value="Unassembled WGS sequence"/>
</dbReference>
<dbReference type="AlphaFoldDB" id="A0A0V1Q7D3"/>
<feature type="domain" description="Mtf2-like C-terminal" evidence="1">
    <location>
        <begin position="317"/>
        <end position="537"/>
    </location>
</feature>
<reference evidence="2 3" key="1">
    <citation type="submission" date="2015-11" db="EMBL/GenBank/DDBJ databases">
        <title>The genome of Debaryomyces fabryi.</title>
        <authorList>
            <person name="Tafer H."/>
            <person name="Lopandic K."/>
        </authorList>
    </citation>
    <scope>NUCLEOTIDE SEQUENCE [LARGE SCALE GENOMIC DNA]</scope>
    <source>
        <strain evidence="2 3">CBS 789</strain>
    </source>
</reference>
<dbReference type="InterPro" id="IPR043837">
    <property type="entry name" value="Mtf2-like_C"/>
</dbReference>
<dbReference type="GO" id="GO:0005739">
    <property type="term" value="C:mitochondrion"/>
    <property type="evidence" value="ECO:0007669"/>
    <property type="project" value="InterPro"/>
</dbReference>
<evidence type="ECO:0000313" key="2">
    <source>
        <dbReference type="EMBL" id="KSA04197.1"/>
    </source>
</evidence>
<keyword evidence="3" id="KW-1185">Reference proteome</keyword>
<dbReference type="EMBL" id="LMYN01000001">
    <property type="protein sequence ID" value="KSA04197.1"/>
    <property type="molecule type" value="Genomic_DNA"/>
</dbReference>
<dbReference type="OrthoDB" id="4084661at2759"/>
<gene>
    <name evidence="2" type="ORF">AC631_00068</name>
</gene>
<accession>A0A0V1Q7D3</accession>
<dbReference type="Pfam" id="PF19189">
    <property type="entry name" value="Mtf2"/>
    <property type="match status" value="1"/>
</dbReference>
<evidence type="ECO:0000259" key="1">
    <source>
        <dbReference type="Pfam" id="PF19189"/>
    </source>
</evidence>